<organism evidence="1 2">
    <name type="scientific">Podarcis lilfordi</name>
    <name type="common">Lilford's wall lizard</name>
    <dbReference type="NCBI Taxonomy" id="74358"/>
    <lineage>
        <taxon>Eukaryota</taxon>
        <taxon>Metazoa</taxon>
        <taxon>Chordata</taxon>
        <taxon>Craniata</taxon>
        <taxon>Vertebrata</taxon>
        <taxon>Euteleostomi</taxon>
        <taxon>Lepidosauria</taxon>
        <taxon>Squamata</taxon>
        <taxon>Bifurcata</taxon>
        <taxon>Unidentata</taxon>
        <taxon>Episquamata</taxon>
        <taxon>Laterata</taxon>
        <taxon>Lacertibaenia</taxon>
        <taxon>Lacertidae</taxon>
        <taxon>Podarcis</taxon>
    </lineage>
</organism>
<protein>
    <submittedName>
        <fullName evidence="1">Uncharacterized protein</fullName>
    </submittedName>
</protein>
<evidence type="ECO:0000313" key="1">
    <source>
        <dbReference type="EMBL" id="CAI7934955.1"/>
    </source>
</evidence>
<comment type="caution">
    <text evidence="1">The sequence shown here is derived from an EMBL/GenBank/DDBJ whole genome shotgun (WGS) entry which is preliminary data.</text>
</comment>
<gene>
    <name evidence="1" type="ORF">PODLI_1B008280</name>
</gene>
<accession>A0AA35VPY9</accession>
<dbReference type="AlphaFoldDB" id="A0AA35VPY9"/>
<dbReference type="Proteomes" id="UP001178461">
    <property type="component" value="Unassembled WGS sequence"/>
</dbReference>
<sequence>MAARKWKRADNVTVAILDEGINIRKRLHLWRLLPAAPFCVREIDAGSASILKDGGRGTSALTLSSPSWAASGNLSAGTCNFACWHCSDKIHCGREALLSTCELRTWYSMAEKGLNRSFPVELSLGSQIVPCGKALRHPQVPGAPCWPTPEESAVLSRWVLGSSPSPAAPYLEHVKSAGDLLGDECGTGQRVVQELSPPK</sequence>
<reference evidence="1" key="1">
    <citation type="submission" date="2022-12" db="EMBL/GenBank/DDBJ databases">
        <authorList>
            <person name="Alioto T."/>
            <person name="Alioto T."/>
            <person name="Gomez Garrido J."/>
        </authorList>
    </citation>
    <scope>NUCLEOTIDE SEQUENCE</scope>
</reference>
<dbReference type="EMBL" id="CANTUW010000016">
    <property type="protein sequence ID" value="CAI7934955.1"/>
    <property type="molecule type" value="Genomic_DNA"/>
</dbReference>
<keyword evidence="2" id="KW-1185">Reference proteome</keyword>
<proteinExistence type="predicted"/>
<name>A0AA35VPY9_9SAUR</name>
<evidence type="ECO:0000313" key="2">
    <source>
        <dbReference type="Proteomes" id="UP001178461"/>
    </source>
</evidence>